<proteinExistence type="evidence at transcript level"/>
<evidence type="ECO:0000313" key="2">
    <source>
        <dbReference type="EMBL" id="ALL41292.1"/>
    </source>
</evidence>
<keyword evidence="1" id="KW-0732">Signal</keyword>
<dbReference type="AlphaFoldDB" id="A0A0S1MK25"/>
<dbReference type="EMBL" id="KT247203">
    <property type="protein sequence ID" value="ALL41292.1"/>
    <property type="molecule type" value="mRNA"/>
</dbReference>
<reference evidence="2" key="1">
    <citation type="submission" date="2015-07" db="EMBL/GenBank/DDBJ databases">
        <title>Elucidating the P. pachyrhizi secretome and potential effectors.</title>
        <authorList>
            <person name="de Carvalho M.C.C.G."/>
            <person name="Nascimento L.C."/>
            <person name="Darben L.M."/>
            <person name="Polizel-Podanosqui A.M."/>
            <person name="Lopes-Caitar V.S."/>
            <person name="Rocha C.S."/>
            <person name="Qi M."/>
            <person name="Carazolle M."/>
            <person name="Kuwahara M.K."/>
            <person name="Pereira G.A.G."/>
            <person name="Abdelnoor R.V."/>
            <person name="Whitham S.A."/>
            <person name="Marcelino-Guimaraes F.C."/>
        </authorList>
    </citation>
    <scope>NUCLEOTIDE SEQUENCE</scope>
</reference>
<accession>A0A0S1MK25</accession>
<protein>
    <recommendedName>
        <fullName evidence="3">Secreted protein</fullName>
    </recommendedName>
</protein>
<feature type="chain" id="PRO_5006589279" description="Secreted protein" evidence="1">
    <location>
        <begin position="26"/>
        <end position="85"/>
    </location>
</feature>
<evidence type="ECO:0008006" key="3">
    <source>
        <dbReference type="Google" id="ProtNLM"/>
    </source>
</evidence>
<feature type="signal peptide" evidence="1">
    <location>
        <begin position="1"/>
        <end position="25"/>
    </location>
</feature>
<organism evidence="2">
    <name type="scientific">Phakopsora pachyrhizi</name>
    <name type="common">Asian soybean rust disease fungus</name>
    <dbReference type="NCBI Taxonomy" id="170000"/>
    <lineage>
        <taxon>Eukaryota</taxon>
        <taxon>Fungi</taxon>
        <taxon>Dikarya</taxon>
        <taxon>Basidiomycota</taxon>
        <taxon>Pucciniomycotina</taxon>
        <taxon>Pucciniomycetes</taxon>
        <taxon>Pucciniales</taxon>
        <taxon>Phakopsoraceae</taxon>
        <taxon>Phakopsora</taxon>
    </lineage>
</organism>
<sequence>MAKCSLRIWIFFLEILTLFLLTAESEDRQANSAAVNNVCDRSIACSVFEKGWPNNKWFECGSVGTRRFSKLNVPFLTTLFRYQII</sequence>
<evidence type="ECO:0000256" key="1">
    <source>
        <dbReference type="SAM" id="SignalP"/>
    </source>
</evidence>
<name>A0A0S1MK25_PHAPC</name>